<gene>
    <name evidence="1" type="ORF">KSS96_06745</name>
</gene>
<dbReference type="RefSeq" id="WP_217855929.1">
    <property type="nucleotide sequence ID" value="NZ_CP077079.1"/>
</dbReference>
<protein>
    <submittedName>
        <fullName evidence="1">Uncharacterized protein</fullName>
    </submittedName>
</protein>
<sequence length="253" mass="28499">MIPLAFSAPSEGCYFIDGAPGGRPTRRPTSWYDRELVTRSGEDILADLDSFAATELRNARLVWSGWGKETVIKDKIIKYPESEQFVRLVPDLDVLKLRIFFLSLLWRSAASDMPQYANIKLQECELEKLRLMVLNKNPYPLSFFPVHLTQMVTRGARHNLGPLEMKTPLDFGAGNGPLMLNSYRFYFDGLIANIHTNVSEKFHAGASAIYVGGDAIVIANCIKFEDSFQASNMIQHGCEAFMSHQSTMLKLLK</sequence>
<accession>A0ABX8P413</accession>
<dbReference type="EMBL" id="CP077079">
    <property type="protein sequence ID" value="QXH68624.1"/>
    <property type="molecule type" value="Genomic_DNA"/>
</dbReference>
<name>A0ABX8P413_9PSED</name>
<proteinExistence type="predicted"/>
<dbReference type="Proteomes" id="UP000886848">
    <property type="component" value="Chromosome"/>
</dbReference>
<keyword evidence="2" id="KW-1185">Reference proteome</keyword>
<evidence type="ECO:0000313" key="1">
    <source>
        <dbReference type="EMBL" id="QXH68624.1"/>
    </source>
</evidence>
<reference evidence="1" key="1">
    <citation type="journal article" date="2021" name="Microorganisms">
        <title>The Ever-Expanding Pseudomonas Genus: Description of 43 New Species and Partition of the Pseudomonas putida Group.</title>
        <authorList>
            <person name="Girard L."/>
            <person name="Lood C."/>
            <person name="Hofte M."/>
            <person name="Vandamme P."/>
            <person name="Rokni-Zadeh H."/>
            <person name="van Noort V."/>
            <person name="Lavigne R."/>
            <person name="De Mot R."/>
        </authorList>
    </citation>
    <scope>NUCLEOTIDE SEQUENCE</scope>
    <source>
        <strain evidence="1">SWRI132</strain>
    </source>
</reference>
<organism evidence="1 2">
    <name type="scientific">Pseudomonas asgharzadehiana</name>
    <dbReference type="NCBI Taxonomy" id="2842349"/>
    <lineage>
        <taxon>Bacteria</taxon>
        <taxon>Pseudomonadati</taxon>
        <taxon>Pseudomonadota</taxon>
        <taxon>Gammaproteobacteria</taxon>
        <taxon>Pseudomonadales</taxon>
        <taxon>Pseudomonadaceae</taxon>
        <taxon>Pseudomonas</taxon>
    </lineage>
</organism>
<evidence type="ECO:0000313" key="2">
    <source>
        <dbReference type="Proteomes" id="UP000886848"/>
    </source>
</evidence>